<dbReference type="NCBIfam" id="TIGR04265">
    <property type="entry name" value="bac_cardiolipin"/>
    <property type="match status" value="1"/>
</dbReference>
<evidence type="ECO:0000256" key="7">
    <source>
        <dbReference type="ARBA" id="ARBA00023136"/>
    </source>
</evidence>
<comment type="subcellular location">
    <subcellularLocation>
        <location evidence="1">Cell membrane</location>
    </subcellularLocation>
</comment>
<gene>
    <name evidence="11" type="primary">cls</name>
    <name evidence="11" type="ORF">ENJ98_06595</name>
</gene>
<proteinExistence type="predicted"/>
<dbReference type="InterPro" id="IPR025202">
    <property type="entry name" value="PLD-like_dom"/>
</dbReference>
<dbReference type="Pfam" id="PF13091">
    <property type="entry name" value="PLDc_2"/>
    <property type="match status" value="2"/>
</dbReference>
<dbReference type="PROSITE" id="PS50035">
    <property type="entry name" value="PLD"/>
    <property type="match status" value="2"/>
</dbReference>
<keyword evidence="5" id="KW-0677">Repeat</keyword>
<evidence type="ECO:0000256" key="6">
    <source>
        <dbReference type="ARBA" id="ARBA00022989"/>
    </source>
</evidence>
<dbReference type="SUPFAM" id="SSF56024">
    <property type="entry name" value="Phospholipase D/nuclease"/>
    <property type="match status" value="2"/>
</dbReference>
<dbReference type="EC" id="2.7.8.-" evidence="8"/>
<dbReference type="GO" id="GO:0032049">
    <property type="term" value="P:cardiolipin biosynthetic process"/>
    <property type="evidence" value="ECO:0007669"/>
    <property type="project" value="UniProtKB-UniRule"/>
</dbReference>
<dbReference type="InterPro" id="IPR001736">
    <property type="entry name" value="PLipase_D/transphosphatidylase"/>
</dbReference>
<feature type="transmembrane region" description="Helical" evidence="9">
    <location>
        <begin position="7"/>
        <end position="28"/>
    </location>
</feature>
<evidence type="ECO:0000256" key="8">
    <source>
        <dbReference type="NCBIfam" id="TIGR04265"/>
    </source>
</evidence>
<dbReference type="AlphaFoldDB" id="A0A7C5IZH7"/>
<evidence type="ECO:0000313" key="11">
    <source>
        <dbReference type="EMBL" id="HHH13890.1"/>
    </source>
</evidence>
<keyword evidence="7 9" id="KW-0472">Membrane</keyword>
<dbReference type="InterPro" id="IPR022924">
    <property type="entry name" value="Cardiolipin_synthase"/>
</dbReference>
<feature type="domain" description="PLD phosphodiesterase" evidence="10">
    <location>
        <begin position="185"/>
        <end position="212"/>
    </location>
</feature>
<dbReference type="PANTHER" id="PTHR21248:SF22">
    <property type="entry name" value="PHOSPHOLIPASE D"/>
    <property type="match status" value="1"/>
</dbReference>
<evidence type="ECO:0000256" key="9">
    <source>
        <dbReference type="SAM" id="Phobius"/>
    </source>
</evidence>
<keyword evidence="3" id="KW-0808">Transferase</keyword>
<dbReference type="GO" id="GO:0005886">
    <property type="term" value="C:plasma membrane"/>
    <property type="evidence" value="ECO:0007669"/>
    <property type="project" value="UniProtKB-SubCell"/>
</dbReference>
<feature type="non-terminal residue" evidence="11">
    <location>
        <position position="1"/>
    </location>
</feature>
<evidence type="ECO:0000256" key="1">
    <source>
        <dbReference type="ARBA" id="ARBA00004236"/>
    </source>
</evidence>
<evidence type="ECO:0000256" key="2">
    <source>
        <dbReference type="ARBA" id="ARBA00022475"/>
    </source>
</evidence>
<feature type="domain" description="PLD phosphodiesterase" evidence="10">
    <location>
        <begin position="364"/>
        <end position="391"/>
    </location>
</feature>
<dbReference type="Gene3D" id="3.30.870.10">
    <property type="entry name" value="Endonuclease Chain A"/>
    <property type="match status" value="2"/>
</dbReference>
<evidence type="ECO:0000256" key="5">
    <source>
        <dbReference type="ARBA" id="ARBA00022737"/>
    </source>
</evidence>
<dbReference type="EMBL" id="DROM01000399">
    <property type="protein sequence ID" value="HHH13890.1"/>
    <property type="molecule type" value="Genomic_DNA"/>
</dbReference>
<keyword evidence="2" id="KW-1003">Cell membrane</keyword>
<keyword evidence="4 9" id="KW-0812">Transmembrane</keyword>
<reference evidence="11" key="1">
    <citation type="journal article" date="2020" name="mSystems">
        <title>Genome- and Community-Level Interaction Insights into Carbon Utilization and Element Cycling Functions of Hydrothermarchaeota in Hydrothermal Sediment.</title>
        <authorList>
            <person name="Zhou Z."/>
            <person name="Liu Y."/>
            <person name="Xu W."/>
            <person name="Pan J."/>
            <person name="Luo Z.H."/>
            <person name="Li M."/>
        </authorList>
    </citation>
    <scope>NUCLEOTIDE SEQUENCE [LARGE SCALE GENOMIC DNA]</scope>
    <source>
        <strain evidence="11">HyVt-535</strain>
    </source>
</reference>
<keyword evidence="6 9" id="KW-1133">Transmembrane helix</keyword>
<protein>
    <recommendedName>
        <fullName evidence="8">Cardiolipin synthase</fullName>
        <ecNumber evidence="8">2.7.8.-</ecNumber>
    </recommendedName>
</protein>
<evidence type="ECO:0000256" key="3">
    <source>
        <dbReference type="ARBA" id="ARBA00022679"/>
    </source>
</evidence>
<dbReference type="Proteomes" id="UP000886100">
    <property type="component" value="Unassembled WGS sequence"/>
</dbReference>
<dbReference type="SMART" id="SM00155">
    <property type="entry name" value="PLDc"/>
    <property type="match status" value="2"/>
</dbReference>
<sequence>TRTAQGAIAWVVSLNTMPLLSVPIYWIFGRSRFEGYVNALKDHDLLMAEERQQAHDSFARFVVEGPDHFPEYRAIRRLSLAPFLGGNRVELLVDGEETYRSIEEGIRRAESYILFQFYILRADRSGTRFMDLLADRVREGVRVHVLFDEIGSYELPGEWLQRYRDAGIPVIPFGTTRGSGNRFQINFRNHRKIVVVDGREAWLGGLNIGNEYLGEDRKLSPWRDTHLRVEGPAALVAQSLFWSDWYWADGSLLRHLNWKPRAAAGAEEGGQDVLILGSGPADDLETASLFFTTVLNAARRRIWIATPYFVPDEATQVSLSLALLRGAEVRILTPRINDNWFVRHAANVYLSQFHRLGAKIHFYEAGFMHQKVVLVDDNLALVGTVNFDNRSFRLNFEVTGAVADRAFAARVEEMLKADLGRSTEVEAFELQRAPFLQRLKARGSALLAPVL</sequence>
<evidence type="ECO:0000259" key="10">
    <source>
        <dbReference type="PROSITE" id="PS50035"/>
    </source>
</evidence>
<dbReference type="PANTHER" id="PTHR21248">
    <property type="entry name" value="CARDIOLIPIN SYNTHASE"/>
    <property type="match status" value="1"/>
</dbReference>
<organism evidence="11">
    <name type="scientific">Thiolapillus brandeum</name>
    <dbReference type="NCBI Taxonomy" id="1076588"/>
    <lineage>
        <taxon>Bacteria</taxon>
        <taxon>Pseudomonadati</taxon>
        <taxon>Pseudomonadota</taxon>
        <taxon>Gammaproteobacteria</taxon>
        <taxon>Chromatiales</taxon>
        <taxon>Sedimenticolaceae</taxon>
        <taxon>Thiolapillus</taxon>
    </lineage>
</organism>
<evidence type="ECO:0000256" key="4">
    <source>
        <dbReference type="ARBA" id="ARBA00022692"/>
    </source>
</evidence>
<comment type="caution">
    <text evidence="11">The sequence shown here is derived from an EMBL/GenBank/DDBJ whole genome shotgun (WGS) entry which is preliminary data.</text>
</comment>
<name>A0A7C5IZH7_9GAMM</name>
<accession>A0A7C5IZH7</accession>
<dbReference type="GO" id="GO:0008808">
    <property type="term" value="F:cardiolipin synthase activity"/>
    <property type="evidence" value="ECO:0007669"/>
    <property type="project" value="UniProtKB-UniRule"/>
</dbReference>